<proteinExistence type="predicted"/>
<evidence type="ECO:0000256" key="1">
    <source>
        <dbReference type="SAM" id="MobiDB-lite"/>
    </source>
</evidence>
<gene>
    <name evidence="3" type="ORF">TeGR_g7843</name>
</gene>
<dbReference type="InterPro" id="IPR056971">
    <property type="entry name" value="Znf-C2HC_3"/>
</dbReference>
<name>A0ABQ6MYQ4_9STRA</name>
<protein>
    <recommendedName>
        <fullName evidence="2">C2HC zinc finger plants domain-containing protein</fullName>
    </recommendedName>
</protein>
<reference evidence="3 4" key="1">
    <citation type="journal article" date="2023" name="Commun. Biol.">
        <title>Genome analysis of Parmales, the sister group of diatoms, reveals the evolutionary specialization of diatoms from phago-mixotrophs to photoautotrophs.</title>
        <authorList>
            <person name="Ban H."/>
            <person name="Sato S."/>
            <person name="Yoshikawa S."/>
            <person name="Yamada K."/>
            <person name="Nakamura Y."/>
            <person name="Ichinomiya M."/>
            <person name="Sato N."/>
            <person name="Blanc-Mathieu R."/>
            <person name="Endo H."/>
            <person name="Kuwata A."/>
            <person name="Ogata H."/>
        </authorList>
    </citation>
    <scope>NUCLEOTIDE SEQUENCE [LARGE SCALE GENOMIC DNA]</scope>
</reference>
<dbReference type="EMBL" id="BRYB01003357">
    <property type="protein sequence ID" value="GMI35300.1"/>
    <property type="molecule type" value="Genomic_DNA"/>
</dbReference>
<feature type="domain" description="C2HC zinc finger plants" evidence="2">
    <location>
        <begin position="93"/>
        <end position="127"/>
    </location>
</feature>
<dbReference type="PANTHER" id="PTHR35513:SF1">
    <property type="entry name" value="OS02G0158600 PROTEIN"/>
    <property type="match status" value="1"/>
</dbReference>
<evidence type="ECO:0000313" key="4">
    <source>
        <dbReference type="Proteomes" id="UP001165060"/>
    </source>
</evidence>
<evidence type="ECO:0000313" key="3">
    <source>
        <dbReference type="EMBL" id="GMI35300.1"/>
    </source>
</evidence>
<organism evidence="3 4">
    <name type="scientific">Tetraparma gracilis</name>
    <dbReference type="NCBI Taxonomy" id="2962635"/>
    <lineage>
        <taxon>Eukaryota</taxon>
        <taxon>Sar</taxon>
        <taxon>Stramenopiles</taxon>
        <taxon>Ochrophyta</taxon>
        <taxon>Bolidophyceae</taxon>
        <taxon>Parmales</taxon>
        <taxon>Triparmaceae</taxon>
        <taxon>Tetraparma</taxon>
    </lineage>
</organism>
<comment type="caution">
    <text evidence="3">The sequence shown here is derived from an EMBL/GenBank/DDBJ whole genome shotgun (WGS) entry which is preliminary data.</text>
</comment>
<sequence length="152" mass="16094">MPPPTPHITQQQLASAFDASDPMGSLSQLLSAVQMSHGPAGVAHVMDRIKNSISAGVSASDNLRVAEEALARMLRESRESCVLGEASPAKANSILEAAYRDGSSVICKNCGGLIKRERWANHVDYWCGKDGDGGSGDDGSGDEFEDAKMEED</sequence>
<evidence type="ECO:0000259" key="2">
    <source>
        <dbReference type="Pfam" id="PF25017"/>
    </source>
</evidence>
<feature type="region of interest" description="Disordered" evidence="1">
    <location>
        <begin position="130"/>
        <end position="152"/>
    </location>
</feature>
<dbReference type="Pfam" id="PF25017">
    <property type="entry name" value="zf-C2HC_3"/>
    <property type="match status" value="1"/>
</dbReference>
<feature type="compositionally biased region" description="Acidic residues" evidence="1">
    <location>
        <begin position="139"/>
        <end position="152"/>
    </location>
</feature>
<dbReference type="Proteomes" id="UP001165060">
    <property type="component" value="Unassembled WGS sequence"/>
</dbReference>
<keyword evidence="4" id="KW-1185">Reference proteome</keyword>
<accession>A0ABQ6MYQ4</accession>
<dbReference type="PANTHER" id="PTHR35513">
    <property type="entry name" value="OS02G0158600 PROTEIN"/>
    <property type="match status" value="1"/>
</dbReference>